<organism evidence="2 3">
    <name type="scientific">Tumebacillus flagellatus</name>
    <dbReference type="NCBI Taxonomy" id="1157490"/>
    <lineage>
        <taxon>Bacteria</taxon>
        <taxon>Bacillati</taxon>
        <taxon>Bacillota</taxon>
        <taxon>Bacilli</taxon>
        <taxon>Bacillales</taxon>
        <taxon>Alicyclobacillaceae</taxon>
        <taxon>Tumebacillus</taxon>
    </lineage>
</organism>
<protein>
    <submittedName>
        <fullName evidence="2">Uncharacterized protein</fullName>
    </submittedName>
</protein>
<accession>A0A074LPV3</accession>
<feature type="transmembrane region" description="Helical" evidence="1">
    <location>
        <begin position="40"/>
        <end position="58"/>
    </location>
</feature>
<dbReference type="Proteomes" id="UP000027931">
    <property type="component" value="Unassembled WGS sequence"/>
</dbReference>
<name>A0A074LPV3_9BACL</name>
<keyword evidence="1" id="KW-0812">Transmembrane</keyword>
<proteinExistence type="predicted"/>
<dbReference type="AlphaFoldDB" id="A0A074LPV3"/>
<comment type="caution">
    <text evidence="2">The sequence shown here is derived from an EMBL/GenBank/DDBJ whole genome shotgun (WGS) entry which is preliminary data.</text>
</comment>
<keyword evidence="1" id="KW-1133">Transmembrane helix</keyword>
<sequence length="64" mass="7013">MLLHEGMTLHPYSVALCFVLLAVLSLFTMLSMIKQRKKGLAGFMFLSLIVMLACAYVSSTVNAS</sequence>
<dbReference type="EMBL" id="JMIR01000014">
    <property type="protein sequence ID" value="KEO83099.1"/>
    <property type="molecule type" value="Genomic_DNA"/>
</dbReference>
<evidence type="ECO:0000313" key="2">
    <source>
        <dbReference type="EMBL" id="KEO83099.1"/>
    </source>
</evidence>
<keyword evidence="1" id="KW-0472">Membrane</keyword>
<gene>
    <name evidence="2" type="ORF">EL26_11565</name>
</gene>
<reference evidence="2 3" key="1">
    <citation type="journal article" date="2013" name="Int. J. Syst. Evol. Microbiol.">
        <title>Tumebacillus flagellatus sp. nov., an alpha-amylase/pullulanase-producing bacterium isolated from cassava wastewater.</title>
        <authorList>
            <person name="Wang Q."/>
            <person name="Xie N."/>
            <person name="Qin Y."/>
            <person name="Shen N."/>
            <person name="Zhu J."/>
            <person name="Mi H."/>
            <person name="Huang R."/>
        </authorList>
    </citation>
    <scope>NUCLEOTIDE SEQUENCE [LARGE SCALE GENOMIC DNA]</scope>
    <source>
        <strain evidence="2 3">GST4</strain>
    </source>
</reference>
<feature type="transmembrane region" description="Helical" evidence="1">
    <location>
        <begin position="12"/>
        <end position="33"/>
    </location>
</feature>
<dbReference type="RefSeq" id="WP_038088238.1">
    <property type="nucleotide sequence ID" value="NZ_JMIR01000014.1"/>
</dbReference>
<evidence type="ECO:0000256" key="1">
    <source>
        <dbReference type="SAM" id="Phobius"/>
    </source>
</evidence>
<keyword evidence="3" id="KW-1185">Reference proteome</keyword>
<evidence type="ECO:0000313" key="3">
    <source>
        <dbReference type="Proteomes" id="UP000027931"/>
    </source>
</evidence>
<dbReference type="OrthoDB" id="2382406at2"/>